<organism evidence="1 2">
    <name type="scientific">Velamenicoccus archaeovorus</name>
    <dbReference type="NCBI Taxonomy" id="1930593"/>
    <lineage>
        <taxon>Bacteria</taxon>
        <taxon>Pseudomonadati</taxon>
        <taxon>Candidatus Omnitrophota</taxon>
        <taxon>Candidatus Velamenicoccus</taxon>
    </lineage>
</organism>
<protein>
    <submittedName>
        <fullName evidence="1">Uncharacterized protein</fullName>
    </submittedName>
</protein>
<dbReference type="EMBL" id="CP019384">
    <property type="protein sequence ID" value="QAT17665.1"/>
    <property type="molecule type" value="Genomic_DNA"/>
</dbReference>
<gene>
    <name evidence="1" type="ORF">BU251_08005</name>
</gene>
<sequence>MAAPGPIRRASVPLSAEPVRALRRQGAEKHFQDAYARGDVYFLNFAYTEALLPRKIRPSAMWITWLNRMSQYAVQQDAPAYPIKAGCRFLRYAEAYPFWVNSEPAREILHRMAVLAGCARPTA</sequence>
<dbReference type="Proteomes" id="UP000287243">
    <property type="component" value="Chromosome"/>
</dbReference>
<evidence type="ECO:0000313" key="2">
    <source>
        <dbReference type="Proteomes" id="UP000287243"/>
    </source>
</evidence>
<dbReference type="KEGG" id="vai:BU251_08005"/>
<keyword evidence="2" id="KW-1185">Reference proteome</keyword>
<name>A0A410P646_VELA1</name>
<evidence type="ECO:0000313" key="1">
    <source>
        <dbReference type="EMBL" id="QAT17665.1"/>
    </source>
</evidence>
<proteinExistence type="predicted"/>
<accession>A0A410P646</accession>
<reference evidence="1 2" key="1">
    <citation type="submission" date="2017-01" db="EMBL/GenBank/DDBJ databases">
        <title>First insights into the biology of 'candidatus Vampirococcus archaeovorus'.</title>
        <authorList>
            <person name="Kizina J."/>
            <person name="Jordan S."/>
            <person name="Stueber K."/>
            <person name="Reinhardt R."/>
            <person name="Harder J."/>
        </authorList>
    </citation>
    <scope>NUCLEOTIDE SEQUENCE [LARGE SCALE GENOMIC DNA]</scope>
    <source>
        <strain evidence="1 2">LiM</strain>
    </source>
</reference>
<dbReference type="AlphaFoldDB" id="A0A410P646"/>